<evidence type="ECO:0000259" key="2">
    <source>
        <dbReference type="PROSITE" id="PS50801"/>
    </source>
</evidence>
<name>A0ABZ1U1C9_9ACTN</name>
<dbReference type="RefSeq" id="WP_328955573.1">
    <property type="nucleotide sequence ID" value="NZ_CP108110.1"/>
</dbReference>
<protein>
    <submittedName>
        <fullName evidence="3">STAS domain-containing protein</fullName>
    </submittedName>
</protein>
<dbReference type="Gene3D" id="3.30.750.24">
    <property type="entry name" value="STAS domain"/>
    <property type="match status" value="1"/>
</dbReference>
<sequence length="173" mass="18626">MVVVPSVRCGRGSVPRFHRGRPGARRKLIAPRRSFSGELSGGPMSPVRRNGLPWVKTETRTSADRPLICDLGALAAPDLAVVDALARLRRAAARHGVRLVLRNAGGPLRELLAFSGLATVLLVEPDNEQDDEENEENGAEEGLLPGLQPGRQAEQREEHLGVEKVGDPGDPAR</sequence>
<accession>A0ABZ1U1C9</accession>
<gene>
    <name evidence="3" type="ORF">OHA16_18280</name>
</gene>
<dbReference type="EMBL" id="CP108110">
    <property type="protein sequence ID" value="WUQ84741.1"/>
    <property type="molecule type" value="Genomic_DNA"/>
</dbReference>
<reference evidence="3" key="1">
    <citation type="submission" date="2022-10" db="EMBL/GenBank/DDBJ databases">
        <title>The complete genomes of actinobacterial strains from the NBC collection.</title>
        <authorList>
            <person name="Joergensen T.S."/>
            <person name="Alvarez Arevalo M."/>
            <person name="Sterndorff E.B."/>
            <person name="Faurdal D."/>
            <person name="Vuksanovic O."/>
            <person name="Mourched A.-S."/>
            <person name="Charusanti P."/>
            <person name="Shaw S."/>
            <person name="Blin K."/>
            <person name="Weber T."/>
        </authorList>
    </citation>
    <scope>NUCLEOTIDE SEQUENCE</scope>
    <source>
        <strain evidence="3">NBC_00222</strain>
    </source>
</reference>
<dbReference type="Proteomes" id="UP001432222">
    <property type="component" value="Chromosome"/>
</dbReference>
<dbReference type="PROSITE" id="PS50801">
    <property type="entry name" value="STAS"/>
    <property type="match status" value="1"/>
</dbReference>
<proteinExistence type="predicted"/>
<feature type="region of interest" description="Disordered" evidence="1">
    <location>
        <begin position="126"/>
        <end position="173"/>
    </location>
</feature>
<feature type="domain" description="STAS" evidence="2">
    <location>
        <begin position="35"/>
        <end position="117"/>
    </location>
</feature>
<evidence type="ECO:0000256" key="1">
    <source>
        <dbReference type="SAM" id="MobiDB-lite"/>
    </source>
</evidence>
<dbReference type="SUPFAM" id="SSF52091">
    <property type="entry name" value="SpoIIaa-like"/>
    <property type="match status" value="1"/>
</dbReference>
<dbReference type="InterPro" id="IPR058548">
    <property type="entry name" value="MlaB-like_STAS"/>
</dbReference>
<organism evidence="3 4">
    <name type="scientific">Kitasatospora purpeofusca</name>
    <dbReference type="NCBI Taxonomy" id="67352"/>
    <lineage>
        <taxon>Bacteria</taxon>
        <taxon>Bacillati</taxon>
        <taxon>Actinomycetota</taxon>
        <taxon>Actinomycetes</taxon>
        <taxon>Kitasatosporales</taxon>
        <taxon>Streptomycetaceae</taxon>
        <taxon>Kitasatospora</taxon>
    </lineage>
</organism>
<dbReference type="InterPro" id="IPR036513">
    <property type="entry name" value="STAS_dom_sf"/>
</dbReference>
<keyword evidence="4" id="KW-1185">Reference proteome</keyword>
<evidence type="ECO:0000313" key="3">
    <source>
        <dbReference type="EMBL" id="WUQ84741.1"/>
    </source>
</evidence>
<evidence type="ECO:0000313" key="4">
    <source>
        <dbReference type="Proteomes" id="UP001432222"/>
    </source>
</evidence>
<dbReference type="Pfam" id="PF13466">
    <property type="entry name" value="STAS_2"/>
    <property type="match status" value="1"/>
</dbReference>
<feature type="compositionally biased region" description="Acidic residues" evidence="1">
    <location>
        <begin position="126"/>
        <end position="139"/>
    </location>
</feature>
<feature type="compositionally biased region" description="Basic and acidic residues" evidence="1">
    <location>
        <begin position="153"/>
        <end position="173"/>
    </location>
</feature>
<dbReference type="InterPro" id="IPR002645">
    <property type="entry name" value="STAS_dom"/>
</dbReference>